<evidence type="ECO:0000313" key="3">
    <source>
        <dbReference type="Proteomes" id="UP000183667"/>
    </source>
</evidence>
<dbReference type="Proteomes" id="UP000183667">
    <property type="component" value="Unassembled WGS sequence"/>
</dbReference>
<proteinExistence type="predicted"/>
<dbReference type="InterPro" id="IPR046911">
    <property type="entry name" value="ABC-3C_CTD9"/>
</dbReference>
<sequence>MFTSQSGNTAGGDIVGGSQTKTVNNVFVAQSPLAKLYEKFRVANAEQPYAAQISEQLQHYCSVDTDGDVRGLEDKLKAANRQDLLRAASVLKESATKVIMKWQTSGVAQDILTFILGQLYSAFLLNVTPAIEEGRSRVEVDELINEKVIKPAADMLGDNDLMLTPADILGLLFFLGGNCHVRWDKC</sequence>
<reference evidence="3" key="1">
    <citation type="submission" date="2016-08" db="EMBL/GenBank/DDBJ databases">
        <title>Population biology and virulence potential of Burkholderia ubonensis.</title>
        <authorList>
            <person name="Price E.P."/>
            <person name="Currie B.J."/>
            <person name="Wagner D.M."/>
        </authorList>
    </citation>
    <scope>NUCLEOTIDE SEQUENCE [LARGE SCALE GENOMIC DNA]</scope>
    <source>
        <strain evidence="3">MSMB0103</strain>
    </source>
</reference>
<accession>A0ABD6QB38</accession>
<protein>
    <recommendedName>
        <fullName evidence="1">ABC-three component systems C-terminal domain-containing protein</fullName>
    </recommendedName>
</protein>
<dbReference type="AlphaFoldDB" id="A0ABD6QB38"/>
<name>A0ABD6QB38_9BURK</name>
<dbReference type="EMBL" id="MEAU01000001">
    <property type="protein sequence ID" value="OJA51113.1"/>
    <property type="molecule type" value="Genomic_DNA"/>
</dbReference>
<dbReference type="Pfam" id="PF20285">
    <property type="entry name" value="CTD9"/>
    <property type="match status" value="1"/>
</dbReference>
<evidence type="ECO:0000313" key="2">
    <source>
        <dbReference type="EMBL" id="OJA51113.1"/>
    </source>
</evidence>
<gene>
    <name evidence="2" type="ORF">BGV66_01510</name>
</gene>
<feature type="domain" description="ABC-three component systems C-terminal" evidence="1">
    <location>
        <begin position="71"/>
        <end position="183"/>
    </location>
</feature>
<dbReference type="RefSeq" id="WP_071766774.1">
    <property type="nucleotide sequence ID" value="NZ_MEAU01000001.1"/>
</dbReference>
<organism evidence="2 3">
    <name type="scientific">Burkholderia ubonensis</name>
    <dbReference type="NCBI Taxonomy" id="101571"/>
    <lineage>
        <taxon>Bacteria</taxon>
        <taxon>Pseudomonadati</taxon>
        <taxon>Pseudomonadota</taxon>
        <taxon>Betaproteobacteria</taxon>
        <taxon>Burkholderiales</taxon>
        <taxon>Burkholderiaceae</taxon>
        <taxon>Burkholderia</taxon>
        <taxon>Burkholderia cepacia complex</taxon>
    </lineage>
</organism>
<evidence type="ECO:0000259" key="1">
    <source>
        <dbReference type="Pfam" id="PF20285"/>
    </source>
</evidence>
<comment type="caution">
    <text evidence="2">The sequence shown here is derived from an EMBL/GenBank/DDBJ whole genome shotgun (WGS) entry which is preliminary data.</text>
</comment>